<evidence type="ECO:0000313" key="2">
    <source>
        <dbReference type="Proteomes" id="UP000182932"/>
    </source>
</evidence>
<evidence type="ECO:0000313" key="1">
    <source>
        <dbReference type="EMBL" id="SEK09380.1"/>
    </source>
</evidence>
<proteinExistence type="predicted"/>
<dbReference type="RefSeq" id="WP_074839922.1">
    <property type="nucleotide sequence ID" value="NZ_FNYY01000029.1"/>
</dbReference>
<dbReference type="InterPro" id="IPR036715">
    <property type="entry name" value="A-2_3-sialylTrfase_sf"/>
</dbReference>
<accession>A0A975WEY8</accession>
<dbReference type="EMBL" id="FNYY01000029">
    <property type="protein sequence ID" value="SEK09380.1"/>
    <property type="molecule type" value="Genomic_DNA"/>
</dbReference>
<dbReference type="Gene3D" id="3.90.1480.10">
    <property type="entry name" value="Alpha-2,3-sialyltransferase"/>
    <property type="match status" value="1"/>
</dbReference>
<reference evidence="1 2" key="1">
    <citation type="submission" date="2016-10" db="EMBL/GenBank/DDBJ databases">
        <authorList>
            <person name="Varghese N."/>
            <person name="Submissions S."/>
        </authorList>
    </citation>
    <scope>NUCLEOTIDE SEQUENCE [LARGE SCALE GENOMIC DNA]</scope>
    <source>
        <strain evidence="1 2">FF3</strain>
    </source>
</reference>
<dbReference type="SUPFAM" id="SSF102414">
    <property type="entry name" value="Alpha-2,3/8-sialyltransferase CstII"/>
    <property type="match status" value="1"/>
</dbReference>
<gene>
    <name evidence="1" type="ORF">SAMN04487940_12934</name>
</gene>
<protein>
    <recommendedName>
        <fullName evidence="3">Alpha-2,3-sialyltransferase (CST-I)</fullName>
    </recommendedName>
</protein>
<dbReference type="GeneID" id="80820915"/>
<evidence type="ECO:0008006" key="3">
    <source>
        <dbReference type="Google" id="ProtNLM"/>
    </source>
</evidence>
<dbReference type="AlphaFoldDB" id="A0A975WEY8"/>
<name>A0A975WEY8_9RHOB</name>
<organism evidence="1 2">
    <name type="scientific">Marinovum algicola</name>
    <dbReference type="NCBI Taxonomy" id="42444"/>
    <lineage>
        <taxon>Bacteria</taxon>
        <taxon>Pseudomonadati</taxon>
        <taxon>Pseudomonadota</taxon>
        <taxon>Alphaproteobacteria</taxon>
        <taxon>Rhodobacterales</taxon>
        <taxon>Roseobacteraceae</taxon>
        <taxon>Marinovum</taxon>
    </lineage>
</organism>
<comment type="caution">
    <text evidence="1">The sequence shown here is derived from an EMBL/GenBank/DDBJ whole genome shotgun (WGS) entry which is preliminary data.</text>
</comment>
<keyword evidence="2" id="KW-1185">Reference proteome</keyword>
<dbReference type="Proteomes" id="UP000182932">
    <property type="component" value="Unassembled WGS sequence"/>
</dbReference>
<sequence length="269" mass="29843">MFEDRVCVVAGNGHSLGCIAPGRVLAGDAVLRTNNFFFEQEFHLGRRVDMAYIAGDPRVAPFMFETLHRCRDEYDIRGWTSHNPKVVKAGMRRFRDLYHPLRFRDTAVERGVEALMARYQRKPMSGTYAVLAAHGLGARHVLVAGMDLYSGGARYLFTPGRHHRALMQPGMAASGPDAHLHNPDLDRAILEMLLARGDLRLERTAAQSALADLLPLAAAREGAALDSRPRANPVDDWAGWAGVYPIALLKLLRRGAALRRGLFRRGPGR</sequence>